<dbReference type="PANTHER" id="PTHR43415:SF3">
    <property type="entry name" value="GNAT-FAMILY ACETYLTRANSFERASE"/>
    <property type="match status" value="1"/>
</dbReference>
<proteinExistence type="predicted"/>
<accession>A0A931BMN9</accession>
<dbReference type="PANTHER" id="PTHR43415">
    <property type="entry name" value="SPERMIDINE N(1)-ACETYLTRANSFERASE"/>
    <property type="match status" value="1"/>
</dbReference>
<sequence>MVTIRPAERADIPFIMQTERREGFGDLVGRWERDQHEGEFSKPASTYLIGEKDGAPNGFAILRDLDDPSGNVLLKRVAVHEPGAGFGKAFLRLVMANAFSREGTHRLWLDVFVHNERARHVYRSVGFQEDGFLREAYAWPDGRRVSQVLMSILRPEWLSGLAITH</sequence>
<dbReference type="Proteomes" id="UP000599312">
    <property type="component" value="Unassembled WGS sequence"/>
</dbReference>
<feature type="domain" description="N-acetyltransferase" evidence="1">
    <location>
        <begin position="2"/>
        <end position="155"/>
    </location>
</feature>
<organism evidence="2 3">
    <name type="scientific">Microvirga alba</name>
    <dbReference type="NCBI Taxonomy" id="2791025"/>
    <lineage>
        <taxon>Bacteria</taxon>
        <taxon>Pseudomonadati</taxon>
        <taxon>Pseudomonadota</taxon>
        <taxon>Alphaproteobacteria</taxon>
        <taxon>Hyphomicrobiales</taxon>
        <taxon>Methylobacteriaceae</taxon>
        <taxon>Microvirga</taxon>
    </lineage>
</organism>
<dbReference type="CDD" id="cd04301">
    <property type="entry name" value="NAT_SF"/>
    <property type="match status" value="1"/>
</dbReference>
<dbReference type="PROSITE" id="PS51186">
    <property type="entry name" value="GNAT"/>
    <property type="match status" value="1"/>
</dbReference>
<comment type="caution">
    <text evidence="2">The sequence shown here is derived from an EMBL/GenBank/DDBJ whole genome shotgun (WGS) entry which is preliminary data.</text>
</comment>
<dbReference type="InterPro" id="IPR000182">
    <property type="entry name" value="GNAT_dom"/>
</dbReference>
<keyword evidence="3" id="KW-1185">Reference proteome</keyword>
<dbReference type="SUPFAM" id="SSF55729">
    <property type="entry name" value="Acyl-CoA N-acyltransferases (Nat)"/>
    <property type="match status" value="1"/>
</dbReference>
<evidence type="ECO:0000259" key="1">
    <source>
        <dbReference type="PROSITE" id="PS51186"/>
    </source>
</evidence>
<dbReference type="RefSeq" id="WP_196270723.1">
    <property type="nucleotide sequence ID" value="NZ_JADQDO010000002.1"/>
</dbReference>
<dbReference type="InterPro" id="IPR016181">
    <property type="entry name" value="Acyl_CoA_acyltransferase"/>
</dbReference>
<gene>
    <name evidence="2" type="ORF">I2H38_04945</name>
</gene>
<name>A0A931BMN9_9HYPH</name>
<evidence type="ECO:0000313" key="2">
    <source>
        <dbReference type="EMBL" id="MBF9232723.1"/>
    </source>
</evidence>
<dbReference type="GO" id="GO:0016747">
    <property type="term" value="F:acyltransferase activity, transferring groups other than amino-acyl groups"/>
    <property type="evidence" value="ECO:0007669"/>
    <property type="project" value="InterPro"/>
</dbReference>
<dbReference type="Pfam" id="PF00583">
    <property type="entry name" value="Acetyltransf_1"/>
    <property type="match status" value="1"/>
</dbReference>
<evidence type="ECO:0000313" key="3">
    <source>
        <dbReference type="Proteomes" id="UP000599312"/>
    </source>
</evidence>
<dbReference type="Gene3D" id="3.40.630.30">
    <property type="match status" value="1"/>
</dbReference>
<dbReference type="AlphaFoldDB" id="A0A931BMN9"/>
<dbReference type="EMBL" id="JADQDO010000002">
    <property type="protein sequence ID" value="MBF9232723.1"/>
    <property type="molecule type" value="Genomic_DNA"/>
</dbReference>
<reference evidence="2" key="1">
    <citation type="submission" date="2020-11" db="EMBL/GenBank/DDBJ databases">
        <authorList>
            <person name="Kim M.K."/>
        </authorList>
    </citation>
    <scope>NUCLEOTIDE SEQUENCE</scope>
    <source>
        <strain evidence="2">BT350</strain>
    </source>
</reference>
<protein>
    <submittedName>
        <fullName evidence="2">GNAT family N-acetyltransferase</fullName>
    </submittedName>
</protein>